<organism evidence="10 11">
    <name type="scientific">Rhizobium aethiopicum</name>
    <dbReference type="NCBI Taxonomy" id="1138170"/>
    <lineage>
        <taxon>Bacteria</taxon>
        <taxon>Pseudomonadati</taxon>
        <taxon>Pseudomonadota</taxon>
        <taxon>Alphaproteobacteria</taxon>
        <taxon>Hyphomicrobiales</taxon>
        <taxon>Rhizobiaceae</taxon>
        <taxon>Rhizobium/Agrobacterium group</taxon>
        <taxon>Rhizobium</taxon>
    </lineage>
</organism>
<dbReference type="EMBL" id="FMAJ01000006">
    <property type="protein sequence ID" value="SCB59295.1"/>
    <property type="molecule type" value="Genomic_DNA"/>
</dbReference>
<evidence type="ECO:0000256" key="3">
    <source>
        <dbReference type="ARBA" id="ARBA00022475"/>
    </source>
</evidence>
<dbReference type="AlphaFoldDB" id="A0A1C3Y495"/>
<comment type="subcellular location">
    <subcellularLocation>
        <location evidence="1">Cell membrane</location>
        <topology evidence="1">Multi-pass membrane protein</topology>
    </subcellularLocation>
</comment>
<keyword evidence="3" id="KW-1003">Cell membrane</keyword>
<feature type="transmembrane region" description="Helical" evidence="8">
    <location>
        <begin position="174"/>
        <end position="193"/>
    </location>
</feature>
<feature type="transmembrane region" description="Helical" evidence="8">
    <location>
        <begin position="49"/>
        <end position="69"/>
    </location>
</feature>
<keyword evidence="6 8" id="KW-1133">Transmembrane helix</keyword>
<dbReference type="Proteomes" id="UP000198723">
    <property type="component" value="Unassembled WGS sequence"/>
</dbReference>
<dbReference type="InterPro" id="IPR020846">
    <property type="entry name" value="MFS_dom"/>
</dbReference>
<dbReference type="RefSeq" id="WP_092751461.1">
    <property type="nucleotide sequence ID" value="NZ_FMAJ01000006.1"/>
</dbReference>
<protein>
    <submittedName>
        <fullName evidence="10">Predicted arabinose efflux permease, MFS family</fullName>
    </submittedName>
</protein>
<dbReference type="InterPro" id="IPR036259">
    <property type="entry name" value="MFS_trans_sf"/>
</dbReference>
<keyword evidence="2" id="KW-0813">Transport</keyword>
<evidence type="ECO:0000256" key="5">
    <source>
        <dbReference type="ARBA" id="ARBA00022692"/>
    </source>
</evidence>
<feature type="transmembrane region" description="Helical" evidence="8">
    <location>
        <begin position="81"/>
        <end position="99"/>
    </location>
</feature>
<keyword evidence="7 8" id="KW-0472">Membrane</keyword>
<feature type="transmembrane region" description="Helical" evidence="8">
    <location>
        <begin position="311"/>
        <end position="333"/>
    </location>
</feature>
<reference evidence="10 11" key="1">
    <citation type="submission" date="2016-08" db="EMBL/GenBank/DDBJ databases">
        <authorList>
            <person name="Seilhamer J.J."/>
        </authorList>
    </citation>
    <scope>NUCLEOTIDE SEQUENCE [LARGE SCALE GENOMIC DNA]</scope>
    <source>
        <strain evidence="10 11">HBR26</strain>
    </source>
</reference>
<evidence type="ECO:0000256" key="2">
    <source>
        <dbReference type="ARBA" id="ARBA00022448"/>
    </source>
</evidence>
<dbReference type="PANTHER" id="PTHR23535">
    <property type="entry name" value="SUGAR EFFLUX TRANSPORTER A-RELATED"/>
    <property type="match status" value="1"/>
</dbReference>
<evidence type="ECO:0000256" key="6">
    <source>
        <dbReference type="ARBA" id="ARBA00022989"/>
    </source>
</evidence>
<evidence type="ECO:0000313" key="11">
    <source>
        <dbReference type="Proteomes" id="UP000198723"/>
    </source>
</evidence>
<feature type="transmembrane region" description="Helical" evidence="8">
    <location>
        <begin position="12"/>
        <end position="29"/>
    </location>
</feature>
<accession>A0A1C3Y495</accession>
<evidence type="ECO:0000256" key="4">
    <source>
        <dbReference type="ARBA" id="ARBA00022597"/>
    </source>
</evidence>
<evidence type="ECO:0000256" key="7">
    <source>
        <dbReference type="ARBA" id="ARBA00023136"/>
    </source>
</evidence>
<evidence type="ECO:0000256" key="8">
    <source>
        <dbReference type="SAM" id="Phobius"/>
    </source>
</evidence>
<evidence type="ECO:0000313" key="10">
    <source>
        <dbReference type="EMBL" id="SCB59295.1"/>
    </source>
</evidence>
<dbReference type="SUPFAM" id="SSF103473">
    <property type="entry name" value="MFS general substrate transporter"/>
    <property type="match status" value="1"/>
</dbReference>
<feature type="transmembrane region" description="Helical" evidence="8">
    <location>
        <begin position="146"/>
        <end position="168"/>
    </location>
</feature>
<dbReference type="PROSITE" id="PS50850">
    <property type="entry name" value="MFS"/>
    <property type="match status" value="1"/>
</dbReference>
<proteinExistence type="predicted"/>
<evidence type="ECO:0000256" key="1">
    <source>
        <dbReference type="ARBA" id="ARBA00004651"/>
    </source>
</evidence>
<dbReference type="PANTHER" id="PTHR23535:SF2">
    <property type="entry name" value="SUGAR EFFLUX TRANSPORTER A-RELATED"/>
    <property type="match status" value="1"/>
</dbReference>
<dbReference type="STRING" id="1138170.GA0061105_106342"/>
<feature type="transmembrane region" description="Helical" evidence="8">
    <location>
        <begin position="257"/>
        <end position="275"/>
    </location>
</feature>
<feature type="transmembrane region" description="Helical" evidence="8">
    <location>
        <begin position="105"/>
        <end position="125"/>
    </location>
</feature>
<feature type="transmembrane region" description="Helical" evidence="8">
    <location>
        <begin position="345"/>
        <end position="366"/>
    </location>
</feature>
<dbReference type="Gene3D" id="1.20.1250.20">
    <property type="entry name" value="MFS general substrate transporter like domains"/>
    <property type="match status" value="2"/>
</dbReference>
<sequence length="407" mass="42036">MSRLFPDVFRHPAIRASMIAIFTFGMAGAMTAPYRSVVGIRELGLSDGLYSVLTFASAAVNVVVSVLLGNLADRLGEYRSAMIGACIFGIVGYGIVYAFPTAAIFIISGLLPLPIYGALNSLLFANARAAMQGMNRSDMVTANSGVRAMISLSWVLIPGITGLVLSGASSMLPAYLFAAISCLICQGIIVFALPKRAGTEMAATHHLTYLGALRQVVSPRISAHVLGVALITSTLHLNDALLPLIATGAAHGALSDVGILVGIVALLEVVFIIVWSRIARKTGQMPALAAGTIVYAVFLGLLGLASEPWHLYALTLLAGIGAAAIISIPITYLQDLIADRPGLGSALISVNIFASAGIGALVFAAGTAMAGYSGTAVLSAFTGLSGITILGLLQRRNAVAPVDAEVR</sequence>
<dbReference type="GO" id="GO:0005886">
    <property type="term" value="C:plasma membrane"/>
    <property type="evidence" value="ECO:0007669"/>
    <property type="project" value="UniProtKB-SubCell"/>
</dbReference>
<feature type="transmembrane region" description="Helical" evidence="8">
    <location>
        <begin position="372"/>
        <end position="393"/>
    </location>
</feature>
<gene>
    <name evidence="10" type="ORF">GA0061105_106342</name>
</gene>
<keyword evidence="5 8" id="KW-0812">Transmembrane</keyword>
<feature type="domain" description="Major facilitator superfamily (MFS) profile" evidence="9">
    <location>
        <begin position="220"/>
        <end position="407"/>
    </location>
</feature>
<name>A0A1C3Y495_9HYPH</name>
<evidence type="ECO:0000259" key="9">
    <source>
        <dbReference type="PROSITE" id="PS50850"/>
    </source>
</evidence>
<keyword evidence="4" id="KW-0762">Sugar transport</keyword>
<dbReference type="GO" id="GO:0022857">
    <property type="term" value="F:transmembrane transporter activity"/>
    <property type="evidence" value="ECO:0007669"/>
    <property type="project" value="InterPro"/>
</dbReference>
<feature type="transmembrane region" description="Helical" evidence="8">
    <location>
        <begin position="223"/>
        <end position="245"/>
    </location>
</feature>
<feature type="transmembrane region" description="Helical" evidence="8">
    <location>
        <begin position="287"/>
        <end position="305"/>
    </location>
</feature>